<name>A0AAN8D2K9_9TELE</name>
<dbReference type="AlphaFoldDB" id="A0AAN8D2K9"/>
<evidence type="ECO:0000313" key="3">
    <source>
        <dbReference type="Proteomes" id="UP001335648"/>
    </source>
</evidence>
<evidence type="ECO:0000256" key="1">
    <source>
        <dbReference type="SAM" id="MobiDB-lite"/>
    </source>
</evidence>
<accession>A0AAN8D2K9</accession>
<protein>
    <submittedName>
        <fullName evidence="2">Uncharacterized protein</fullName>
    </submittedName>
</protein>
<feature type="region of interest" description="Disordered" evidence="1">
    <location>
        <begin position="1"/>
        <end position="30"/>
    </location>
</feature>
<gene>
    <name evidence="2" type="ORF">CesoFtcFv8_000979</name>
</gene>
<sequence length="99" mass="11233">MASELESRALAGRDPVTTRHAGTDSRALPSWGSRLDLTMVSPALSSSWIMRRTKRRTPWRSSCPNQMNKKRTPSCHRPRLQSLERGLLSRVTAHQLRPV</sequence>
<evidence type="ECO:0000313" key="2">
    <source>
        <dbReference type="EMBL" id="KAK5915386.1"/>
    </source>
</evidence>
<reference evidence="2 3" key="1">
    <citation type="journal article" date="2023" name="Mol. Biol. Evol.">
        <title>Genomics of Secondarily Temperate Adaptation in the Only Non-Antarctic Icefish.</title>
        <authorList>
            <person name="Rivera-Colon A.G."/>
            <person name="Rayamajhi N."/>
            <person name="Minhas B.F."/>
            <person name="Madrigal G."/>
            <person name="Bilyk K.T."/>
            <person name="Yoon V."/>
            <person name="Hune M."/>
            <person name="Gregory S."/>
            <person name="Cheng C.H.C."/>
            <person name="Catchen J.M."/>
        </authorList>
    </citation>
    <scope>NUCLEOTIDE SEQUENCE [LARGE SCALE GENOMIC DNA]</scope>
    <source>
        <strain evidence="2">JC2023a</strain>
    </source>
</reference>
<dbReference type="EMBL" id="JAULUE010002046">
    <property type="protein sequence ID" value="KAK5915386.1"/>
    <property type="molecule type" value="Genomic_DNA"/>
</dbReference>
<organism evidence="2 3">
    <name type="scientific">Champsocephalus esox</name>
    <name type="common">pike icefish</name>
    <dbReference type="NCBI Taxonomy" id="159716"/>
    <lineage>
        <taxon>Eukaryota</taxon>
        <taxon>Metazoa</taxon>
        <taxon>Chordata</taxon>
        <taxon>Craniata</taxon>
        <taxon>Vertebrata</taxon>
        <taxon>Euteleostomi</taxon>
        <taxon>Actinopterygii</taxon>
        <taxon>Neopterygii</taxon>
        <taxon>Teleostei</taxon>
        <taxon>Neoteleostei</taxon>
        <taxon>Acanthomorphata</taxon>
        <taxon>Eupercaria</taxon>
        <taxon>Perciformes</taxon>
        <taxon>Notothenioidei</taxon>
        <taxon>Channichthyidae</taxon>
        <taxon>Champsocephalus</taxon>
    </lineage>
</organism>
<keyword evidence="3" id="KW-1185">Reference proteome</keyword>
<comment type="caution">
    <text evidence="2">The sequence shown here is derived from an EMBL/GenBank/DDBJ whole genome shotgun (WGS) entry which is preliminary data.</text>
</comment>
<dbReference type="Proteomes" id="UP001335648">
    <property type="component" value="Unassembled WGS sequence"/>
</dbReference>
<proteinExistence type="predicted"/>
<feature type="region of interest" description="Disordered" evidence="1">
    <location>
        <begin position="55"/>
        <end position="76"/>
    </location>
</feature>